<dbReference type="PROSITE" id="PS50937">
    <property type="entry name" value="HTH_MERR_2"/>
    <property type="match status" value="1"/>
</dbReference>
<dbReference type="Gene3D" id="1.10.1660.10">
    <property type="match status" value="1"/>
</dbReference>
<keyword evidence="1" id="KW-0238">DNA-binding</keyword>
<dbReference type="PRINTS" id="PR00040">
    <property type="entry name" value="HTHMERR"/>
</dbReference>
<comment type="caution">
    <text evidence="3">The sequence shown here is derived from an EMBL/GenBank/DDBJ whole genome shotgun (WGS) entry which is preliminary data.</text>
</comment>
<dbReference type="HOGENOM" id="CLU_060077_7_2_11"/>
<evidence type="ECO:0000256" key="1">
    <source>
        <dbReference type="ARBA" id="ARBA00023125"/>
    </source>
</evidence>
<evidence type="ECO:0000313" key="3">
    <source>
        <dbReference type="EMBL" id="EFG75892.1"/>
    </source>
</evidence>
<dbReference type="PANTHER" id="PTHR30204">
    <property type="entry name" value="REDOX-CYCLING DRUG-SENSING TRANSCRIPTIONAL ACTIVATOR SOXR"/>
    <property type="match status" value="1"/>
</dbReference>
<dbReference type="GO" id="GO:0003677">
    <property type="term" value="F:DNA binding"/>
    <property type="evidence" value="ECO:0007669"/>
    <property type="project" value="UniProtKB-KW"/>
</dbReference>
<dbReference type="AlphaFoldDB" id="D5PDG6"/>
<sequence length="127" mass="13453">MTDQRRDSGAPAPDHGVYGISVAAELSGIAVQSLRLYERHGLVTPARSDGGTRRYSAADLARLRRISELVDAGINLAGVARILDLEDHNATLAAANTDLRTTNRSLRKAAGTARFADAATEPGDRDA</sequence>
<dbReference type="SUPFAM" id="SSF46955">
    <property type="entry name" value="Putative DNA-binding domain"/>
    <property type="match status" value="1"/>
</dbReference>
<dbReference type="InterPro" id="IPR047057">
    <property type="entry name" value="MerR_fam"/>
</dbReference>
<dbReference type="eggNOG" id="COG0789">
    <property type="taxonomic scope" value="Bacteria"/>
</dbReference>
<dbReference type="SMART" id="SM00422">
    <property type="entry name" value="HTH_MERR"/>
    <property type="match status" value="1"/>
</dbReference>
<dbReference type="Pfam" id="PF13411">
    <property type="entry name" value="MerR_1"/>
    <property type="match status" value="1"/>
</dbReference>
<dbReference type="GO" id="GO:0003700">
    <property type="term" value="F:DNA-binding transcription factor activity"/>
    <property type="evidence" value="ECO:0007669"/>
    <property type="project" value="InterPro"/>
</dbReference>
<dbReference type="CDD" id="cd04766">
    <property type="entry name" value="HTH_HspR"/>
    <property type="match status" value="1"/>
</dbReference>
<evidence type="ECO:0000259" key="2">
    <source>
        <dbReference type="PROSITE" id="PS50937"/>
    </source>
</evidence>
<dbReference type="InterPro" id="IPR009061">
    <property type="entry name" value="DNA-bd_dom_put_sf"/>
</dbReference>
<organism evidence="3 4">
    <name type="scientific">Mycobacterium parascrofulaceum ATCC BAA-614</name>
    <dbReference type="NCBI Taxonomy" id="525368"/>
    <lineage>
        <taxon>Bacteria</taxon>
        <taxon>Bacillati</taxon>
        <taxon>Actinomycetota</taxon>
        <taxon>Actinomycetes</taxon>
        <taxon>Mycobacteriales</taxon>
        <taxon>Mycobacteriaceae</taxon>
        <taxon>Mycobacterium</taxon>
        <taxon>Mycobacterium simiae complex</taxon>
    </lineage>
</organism>
<dbReference type="InterPro" id="IPR000551">
    <property type="entry name" value="MerR-type_HTH_dom"/>
</dbReference>
<dbReference type="EMBL" id="ADNV01000294">
    <property type="protein sequence ID" value="EFG75892.1"/>
    <property type="molecule type" value="Genomic_DNA"/>
</dbReference>
<dbReference type="PANTHER" id="PTHR30204:SF58">
    <property type="entry name" value="HTH-TYPE TRANSCRIPTIONAL REGULATOR YFMP"/>
    <property type="match status" value="1"/>
</dbReference>
<keyword evidence="4" id="KW-1185">Reference proteome</keyword>
<evidence type="ECO:0000313" key="4">
    <source>
        <dbReference type="Proteomes" id="UP000003653"/>
    </source>
</evidence>
<proteinExistence type="predicted"/>
<reference evidence="3 4" key="1">
    <citation type="submission" date="2010-04" db="EMBL/GenBank/DDBJ databases">
        <authorList>
            <person name="Muzny D."/>
            <person name="Qin X."/>
            <person name="Deng J."/>
            <person name="Jiang H."/>
            <person name="Liu Y."/>
            <person name="Qu J."/>
            <person name="Song X.-Z."/>
            <person name="Zhang L."/>
            <person name="Thornton R."/>
            <person name="Coyle M."/>
            <person name="Francisco L."/>
            <person name="Jackson L."/>
            <person name="Javaid M."/>
            <person name="Korchina V."/>
            <person name="Kovar C."/>
            <person name="Mata R."/>
            <person name="Mathew T."/>
            <person name="Ngo R."/>
            <person name="Nguyen L."/>
            <person name="Nguyen N."/>
            <person name="Okwuonu G."/>
            <person name="Ongeri F."/>
            <person name="Pham C."/>
            <person name="Simmons D."/>
            <person name="Wilczek-Boney K."/>
            <person name="Hale W."/>
            <person name="Jakkamsetti A."/>
            <person name="Pham P."/>
            <person name="Ruth R."/>
            <person name="San Lucas F."/>
            <person name="Warren J."/>
            <person name="Zhang J."/>
            <person name="Zhao Z."/>
            <person name="Zhou C."/>
            <person name="Zhu D."/>
            <person name="Lee S."/>
            <person name="Bess C."/>
            <person name="Blankenburg K."/>
            <person name="Forbes L."/>
            <person name="Fu Q."/>
            <person name="Gubbala S."/>
            <person name="Hirani K."/>
            <person name="Jayaseelan J.C."/>
            <person name="Lara F."/>
            <person name="Munidasa M."/>
            <person name="Palculict T."/>
            <person name="Patil S."/>
            <person name="Pu L.-L."/>
            <person name="Saada N."/>
            <person name="Tang L."/>
            <person name="Weissenberger G."/>
            <person name="Zhu Y."/>
            <person name="Hemphill L."/>
            <person name="Shang Y."/>
            <person name="Youmans B."/>
            <person name="Ayvaz T."/>
            <person name="Ross M."/>
            <person name="Santibanez J."/>
            <person name="Aqrawi P."/>
            <person name="Gross S."/>
            <person name="Joshi V."/>
            <person name="Fowler G."/>
            <person name="Nazareth L."/>
            <person name="Reid J."/>
            <person name="Worley K."/>
            <person name="Petrosino J."/>
            <person name="Highlander S."/>
            <person name="Gibbs R."/>
        </authorList>
    </citation>
    <scope>NUCLEOTIDE SEQUENCE [LARGE SCALE GENOMIC DNA]</scope>
    <source>
        <strain evidence="3 4">ATCC BAA-614</strain>
    </source>
</reference>
<dbReference type="RefSeq" id="WP_007168238.1">
    <property type="nucleotide sequence ID" value="NZ_GG770553.1"/>
</dbReference>
<protein>
    <submittedName>
        <fullName evidence="3">Transcriptional regulator, MerR family</fullName>
    </submittedName>
</protein>
<dbReference type="PROSITE" id="PS00552">
    <property type="entry name" value="HTH_MERR_1"/>
    <property type="match status" value="1"/>
</dbReference>
<name>D5PDG6_9MYCO</name>
<feature type="domain" description="HTH merR-type" evidence="2">
    <location>
        <begin position="17"/>
        <end position="85"/>
    </location>
</feature>
<gene>
    <name evidence="3" type="ORF">HMPREF0591_4210</name>
</gene>
<dbReference type="Proteomes" id="UP000003653">
    <property type="component" value="Unassembled WGS sequence"/>
</dbReference>
<accession>D5PDG6</accession>